<dbReference type="Proteomes" id="UP000177052">
    <property type="component" value="Unassembled WGS sequence"/>
</dbReference>
<proteinExistence type="predicted"/>
<accession>A0A1F6WB74</accession>
<feature type="domain" description="Carbohydrate kinase PfkB" evidence="1">
    <location>
        <begin position="50"/>
        <end position="345"/>
    </location>
</feature>
<dbReference type="InterPro" id="IPR029056">
    <property type="entry name" value="Ribokinase-like"/>
</dbReference>
<comment type="caution">
    <text evidence="2">The sequence shown here is derived from an EMBL/GenBank/DDBJ whole genome shotgun (WGS) entry which is preliminary data.</text>
</comment>
<dbReference type="EMBL" id="MFUJ01000034">
    <property type="protein sequence ID" value="OGI78945.1"/>
    <property type="molecule type" value="Genomic_DNA"/>
</dbReference>
<evidence type="ECO:0000313" key="3">
    <source>
        <dbReference type="Proteomes" id="UP000177052"/>
    </source>
</evidence>
<dbReference type="GO" id="GO:0033785">
    <property type="term" value="F:heptose 7-phosphate kinase activity"/>
    <property type="evidence" value="ECO:0007669"/>
    <property type="project" value="TreeGrafter"/>
</dbReference>
<dbReference type="PANTHER" id="PTHR46969">
    <property type="entry name" value="BIFUNCTIONAL PROTEIN HLDE"/>
    <property type="match status" value="1"/>
</dbReference>
<dbReference type="GO" id="GO:0005829">
    <property type="term" value="C:cytosol"/>
    <property type="evidence" value="ECO:0007669"/>
    <property type="project" value="TreeGrafter"/>
</dbReference>
<dbReference type="SUPFAM" id="SSF53613">
    <property type="entry name" value="Ribokinase-like"/>
    <property type="match status" value="1"/>
</dbReference>
<dbReference type="PANTHER" id="PTHR46969:SF1">
    <property type="entry name" value="BIFUNCTIONAL PROTEIN HLDE"/>
    <property type="match status" value="1"/>
</dbReference>
<reference evidence="2 3" key="1">
    <citation type="journal article" date="2016" name="Nat. Commun.">
        <title>Thousands of microbial genomes shed light on interconnected biogeochemical processes in an aquifer system.</title>
        <authorList>
            <person name="Anantharaman K."/>
            <person name="Brown C.T."/>
            <person name="Hug L.A."/>
            <person name="Sharon I."/>
            <person name="Castelle C.J."/>
            <person name="Probst A.J."/>
            <person name="Thomas B.C."/>
            <person name="Singh A."/>
            <person name="Wilkins M.J."/>
            <person name="Karaoz U."/>
            <person name="Brodie E.L."/>
            <person name="Williams K.H."/>
            <person name="Hubbard S.S."/>
            <person name="Banfield J.F."/>
        </authorList>
    </citation>
    <scope>NUCLEOTIDE SEQUENCE [LARGE SCALE GENOMIC DNA]</scope>
</reference>
<organism evidence="2 3">
    <name type="scientific">Candidatus Nomurabacteria bacterium RIFCSPHIGHO2_12_FULL_37_29</name>
    <dbReference type="NCBI Taxonomy" id="1801759"/>
    <lineage>
        <taxon>Bacteria</taxon>
        <taxon>Candidatus Nomuraibacteriota</taxon>
    </lineage>
</organism>
<dbReference type="Gene3D" id="3.40.1190.20">
    <property type="match status" value="1"/>
</dbReference>
<name>A0A1F6WB74_9BACT</name>
<dbReference type="AlphaFoldDB" id="A0A1F6WB74"/>
<protein>
    <recommendedName>
        <fullName evidence="1">Carbohydrate kinase PfkB domain-containing protein</fullName>
    </recommendedName>
</protein>
<evidence type="ECO:0000259" key="1">
    <source>
        <dbReference type="Pfam" id="PF00294"/>
    </source>
</evidence>
<gene>
    <name evidence="2" type="ORF">A3F19_02790</name>
</gene>
<evidence type="ECO:0000313" key="2">
    <source>
        <dbReference type="EMBL" id="OGI78945.1"/>
    </source>
</evidence>
<dbReference type="Pfam" id="PF00294">
    <property type="entry name" value="PfkB"/>
    <property type="match status" value="1"/>
</dbReference>
<dbReference type="InterPro" id="IPR011611">
    <property type="entry name" value="PfkB_dom"/>
</dbReference>
<dbReference type="GO" id="GO:0033786">
    <property type="term" value="F:heptose-1-phosphate adenylyltransferase activity"/>
    <property type="evidence" value="ECO:0007669"/>
    <property type="project" value="TreeGrafter"/>
</dbReference>
<sequence length="366" mass="40942">MLIYEPMDQLPNNSYYPKSDEVSSYLKQFSGKYSLDYVLKSIEGLSSLKALVIGEAIIDDYHFGNILGKSAKEPIIALRYAREESYLGGALAIANHLAGFCQEVGLLAMLGEKDSQEKFVRRHLKKNIKPAFVYKEHSPTIVKRRFLEDSTFRKLLELYFINSNNLNDRQTKALIKKLKPLLSRYDLVICADFGHGMFNSYSRDFVSKKAKFLSVNAQANAENFGYHTISSYPRADLLCLDEREIRLEHQDKSGDIDDVAKGVFNKIKANYMIVTRGASGSVGYQGNGRRKIFRVPSLATKDIDRVGAGDAFFAITSALIYNNVPLEAVCFIGNMVGAIAVSIIGNKKSVTKKDLVDFIKNTLGQP</sequence>